<dbReference type="PROSITE" id="PS50026">
    <property type="entry name" value="EGF_3"/>
    <property type="match status" value="1"/>
</dbReference>
<accession>A0A0N4V1F1</accession>
<feature type="chain" id="PRO_5043122638" evidence="9">
    <location>
        <begin position="25"/>
        <end position="290"/>
    </location>
</feature>
<dbReference type="Proteomes" id="UP000274131">
    <property type="component" value="Unassembled WGS sequence"/>
</dbReference>
<evidence type="ECO:0000256" key="4">
    <source>
        <dbReference type="ARBA" id="ARBA00023136"/>
    </source>
</evidence>
<dbReference type="GO" id="GO:0012505">
    <property type="term" value="C:endomembrane system"/>
    <property type="evidence" value="ECO:0007669"/>
    <property type="project" value="UniProtKB-SubCell"/>
</dbReference>
<evidence type="ECO:0000256" key="3">
    <source>
        <dbReference type="ARBA" id="ARBA00022989"/>
    </source>
</evidence>
<feature type="disulfide bond" evidence="8">
    <location>
        <begin position="49"/>
        <end position="58"/>
    </location>
</feature>
<sequence>MAKLSVVGGVVILVLLKGLQTILANCADPNYCSYRGKCLILNGSAFCHCWSGYAGNHCERRLDFRTSFEDIMPLASGIFNPLNEVSTLTLRVFEFYLQTTTARERIIVLTVAYVMRVTVYVQMVNGADADTSITGFGGSRCEKKVPPYDAYLRSGCGEHPEFCAHRFANGRCEKECNDVHCFYDGFDCFTRTAVCREECAFLYGDGKCDVQCSASQCGFDGGDCITILEDAQEPIVMEVMTYPMELCVKLRLISAELAQYYDIRRMAVTLDNICSCEVENEFSRSRGVEN</sequence>
<name>A0A0N4V1F1_ENTVE</name>
<gene>
    <name evidence="11" type="ORF">EVEC_LOCUS3484</name>
</gene>
<evidence type="ECO:0000256" key="7">
    <source>
        <dbReference type="ARBA" id="ARBA00046288"/>
    </source>
</evidence>
<dbReference type="PRINTS" id="PR01452">
    <property type="entry name" value="LNOTCHREPEAT"/>
</dbReference>
<feature type="signal peptide" evidence="9">
    <location>
        <begin position="1"/>
        <end position="24"/>
    </location>
</feature>
<keyword evidence="1" id="KW-0812">Transmembrane</keyword>
<comment type="caution">
    <text evidence="8">Lacks conserved residue(s) required for the propagation of feature annotation.</text>
</comment>
<dbReference type="EMBL" id="UXUI01007605">
    <property type="protein sequence ID" value="VDD88341.1"/>
    <property type="molecule type" value="Genomic_DNA"/>
</dbReference>
<keyword evidence="8" id="KW-0245">EGF-like domain</keyword>
<comment type="subcellular location">
    <subcellularLocation>
        <location evidence="7">Endomembrane system</location>
        <topology evidence="7">Single-pass type I membrane protein</topology>
    </subcellularLocation>
</comment>
<evidence type="ECO:0000256" key="2">
    <source>
        <dbReference type="ARBA" id="ARBA00022737"/>
    </source>
</evidence>
<feature type="domain" description="EGF-like" evidence="10">
    <location>
        <begin position="22"/>
        <end position="59"/>
    </location>
</feature>
<dbReference type="Gene3D" id="2.10.25.10">
    <property type="entry name" value="Laminin"/>
    <property type="match status" value="1"/>
</dbReference>
<organism evidence="13">
    <name type="scientific">Enterobius vermicularis</name>
    <name type="common">Human pinworm</name>
    <dbReference type="NCBI Taxonomy" id="51028"/>
    <lineage>
        <taxon>Eukaryota</taxon>
        <taxon>Metazoa</taxon>
        <taxon>Ecdysozoa</taxon>
        <taxon>Nematoda</taxon>
        <taxon>Chromadorea</taxon>
        <taxon>Rhabditida</taxon>
        <taxon>Spirurina</taxon>
        <taxon>Oxyuridomorpha</taxon>
        <taxon>Oxyuroidea</taxon>
        <taxon>Oxyuridae</taxon>
        <taxon>Enterobius</taxon>
    </lineage>
</organism>
<evidence type="ECO:0000256" key="6">
    <source>
        <dbReference type="ARBA" id="ARBA00023180"/>
    </source>
</evidence>
<keyword evidence="5 8" id="KW-1015">Disulfide bond</keyword>
<dbReference type="Pfam" id="PF00066">
    <property type="entry name" value="Notch"/>
    <property type="match status" value="2"/>
</dbReference>
<evidence type="ECO:0000313" key="13">
    <source>
        <dbReference type="WBParaSite" id="EVEC_0000377601-mRNA-1"/>
    </source>
</evidence>
<evidence type="ECO:0000313" key="12">
    <source>
        <dbReference type="Proteomes" id="UP000274131"/>
    </source>
</evidence>
<evidence type="ECO:0000256" key="5">
    <source>
        <dbReference type="ARBA" id="ARBA00023157"/>
    </source>
</evidence>
<keyword evidence="2" id="KW-0677">Repeat</keyword>
<keyword evidence="6" id="KW-0325">Glycoprotein</keyword>
<dbReference type="STRING" id="51028.A0A0N4V1F1"/>
<dbReference type="InterPro" id="IPR000800">
    <property type="entry name" value="Notch_dom"/>
</dbReference>
<evidence type="ECO:0000256" key="1">
    <source>
        <dbReference type="ARBA" id="ARBA00022692"/>
    </source>
</evidence>
<dbReference type="PROSITE" id="PS00022">
    <property type="entry name" value="EGF_1"/>
    <property type="match status" value="1"/>
</dbReference>
<reference evidence="13" key="1">
    <citation type="submission" date="2017-02" db="UniProtKB">
        <authorList>
            <consortium name="WormBaseParasite"/>
        </authorList>
    </citation>
    <scope>IDENTIFICATION</scope>
</reference>
<evidence type="ECO:0000256" key="9">
    <source>
        <dbReference type="SAM" id="SignalP"/>
    </source>
</evidence>
<dbReference type="Gene3D" id="4.10.470.20">
    <property type="match status" value="2"/>
</dbReference>
<keyword evidence="12" id="KW-1185">Reference proteome</keyword>
<protein>
    <submittedName>
        <fullName evidence="13">EGF-like domain-containing protein</fullName>
    </submittedName>
</protein>
<dbReference type="CDD" id="cd00054">
    <property type="entry name" value="EGF_CA"/>
    <property type="match status" value="1"/>
</dbReference>
<dbReference type="PROSITE" id="PS01186">
    <property type="entry name" value="EGF_2"/>
    <property type="match status" value="1"/>
</dbReference>
<dbReference type="OrthoDB" id="5856526at2759"/>
<dbReference type="InterPro" id="IPR035993">
    <property type="entry name" value="Notch-like_dom_sf"/>
</dbReference>
<evidence type="ECO:0000256" key="8">
    <source>
        <dbReference type="PROSITE-ProRule" id="PRU00076"/>
    </source>
</evidence>
<dbReference type="SMART" id="SM00004">
    <property type="entry name" value="NL"/>
    <property type="match status" value="2"/>
</dbReference>
<keyword evidence="3" id="KW-1133">Transmembrane helix</keyword>
<keyword evidence="4" id="KW-0472">Membrane</keyword>
<reference evidence="11 12" key="2">
    <citation type="submission" date="2018-10" db="EMBL/GenBank/DDBJ databases">
        <authorList>
            <consortium name="Pathogen Informatics"/>
        </authorList>
    </citation>
    <scope>NUCLEOTIDE SEQUENCE [LARGE SCALE GENOMIC DNA]</scope>
</reference>
<dbReference type="InterPro" id="IPR000742">
    <property type="entry name" value="EGF"/>
</dbReference>
<proteinExistence type="predicted"/>
<dbReference type="AlphaFoldDB" id="A0A0N4V1F1"/>
<dbReference type="SUPFAM" id="SSF57196">
    <property type="entry name" value="EGF/Laminin"/>
    <property type="match status" value="1"/>
</dbReference>
<evidence type="ECO:0000313" key="11">
    <source>
        <dbReference type="EMBL" id="VDD88341.1"/>
    </source>
</evidence>
<evidence type="ECO:0000259" key="10">
    <source>
        <dbReference type="PROSITE" id="PS50026"/>
    </source>
</evidence>
<keyword evidence="9" id="KW-0732">Signal</keyword>
<dbReference type="SUPFAM" id="SSF90193">
    <property type="entry name" value="Notch domain"/>
    <property type="match status" value="2"/>
</dbReference>
<dbReference type="WBParaSite" id="EVEC_0000377601-mRNA-1">
    <property type="protein sequence ID" value="EVEC_0000377601-mRNA-1"/>
    <property type="gene ID" value="EVEC_0000377601"/>
</dbReference>